<proteinExistence type="predicted"/>
<protein>
    <submittedName>
        <fullName evidence="1">Hemolysin</fullName>
    </submittedName>
</protein>
<dbReference type="RefSeq" id="WP_274163411.1">
    <property type="nucleotide sequence ID" value="NZ_JAJUBC010000004.1"/>
</dbReference>
<evidence type="ECO:0000313" key="2">
    <source>
        <dbReference type="Proteomes" id="UP001149400"/>
    </source>
</evidence>
<reference evidence="1" key="1">
    <citation type="submission" date="2021-12" db="EMBL/GenBank/DDBJ databases">
        <title>Enterovibrio ZSDZ35 sp. nov. and Enterovibrio ZSDZ42 sp. nov., isolated from coastal seawater in Qingdao.</title>
        <authorList>
            <person name="Zhang P."/>
        </authorList>
    </citation>
    <scope>NUCLEOTIDE SEQUENCE</scope>
    <source>
        <strain evidence="1">ZSDZ42</strain>
    </source>
</reference>
<sequence length="203" mass="23338">MKMPDIKFKYWMGRGELATFARAIRNFWAHIEAALRLPLEKHDPLTAPIGIVNLMAWERDVKRLGQEPEALFRIRVAHAYGFARDGGSVAGWEEMFATLGYPHITQDERLTGVDWDVISLQIRDGDLSEVPDLLDTVIRQYGRTCRRYQYTSYLELPVAARTQTFDSEQTVSRVTTRLNVGAIPRPLNLECDYYQANVFGLRN</sequence>
<keyword evidence="2" id="KW-1185">Reference proteome</keyword>
<accession>A0ABT5QWX7</accession>
<comment type="caution">
    <text evidence="1">The sequence shown here is derived from an EMBL/GenBank/DDBJ whole genome shotgun (WGS) entry which is preliminary data.</text>
</comment>
<evidence type="ECO:0000313" key="1">
    <source>
        <dbReference type="EMBL" id="MDD1792512.1"/>
    </source>
</evidence>
<dbReference type="Proteomes" id="UP001149400">
    <property type="component" value="Unassembled WGS sequence"/>
</dbReference>
<gene>
    <name evidence="1" type="ORF">LRP50_05140</name>
</gene>
<name>A0ABT5QWX7_9GAMM</name>
<dbReference type="EMBL" id="JAJUBC010000004">
    <property type="protein sequence ID" value="MDD1792512.1"/>
    <property type="molecule type" value="Genomic_DNA"/>
</dbReference>
<organism evidence="1 2">
    <name type="scientific">Enterovibrio gelatinilyticus</name>
    <dbReference type="NCBI Taxonomy" id="2899819"/>
    <lineage>
        <taxon>Bacteria</taxon>
        <taxon>Pseudomonadati</taxon>
        <taxon>Pseudomonadota</taxon>
        <taxon>Gammaproteobacteria</taxon>
        <taxon>Vibrionales</taxon>
        <taxon>Vibrionaceae</taxon>
        <taxon>Enterovibrio</taxon>
    </lineage>
</organism>